<name>A0AAD9X0A8_9ROSI</name>
<dbReference type="AlphaFoldDB" id="A0AAD9X0A8"/>
<comment type="caution">
    <text evidence="2">The sequence shown here is derived from an EMBL/GenBank/DDBJ whole genome shotgun (WGS) entry which is preliminary data.</text>
</comment>
<dbReference type="PANTHER" id="PTHR22930">
    <property type="match status" value="1"/>
</dbReference>
<evidence type="ECO:0000313" key="3">
    <source>
        <dbReference type="Proteomes" id="UP001280121"/>
    </source>
</evidence>
<protein>
    <submittedName>
        <fullName evidence="2">Uncharacterized protein</fullName>
    </submittedName>
</protein>
<keyword evidence="3" id="KW-1185">Reference proteome</keyword>
<sequence length="321" mass="36116">MNVEYQKFRDVVISPDLMDMFDKMFKGSTTIGNFVMIPSSTILLEETVGDSEHDKQTIDRESDEASQGNQDKRKKRTNDESEINKGVVGGSKGNQGKLGGAVKFSKQMDRLVEVVESKSTVMSVHRSSQGTSIAEVMEVVATLHGEEKDNVLPTLDLYLYELFDGIMIIAGIGNKNAQERFQRSGEMMSRYFDVMLDILYQMAKDCIGAIDGVHVQASISSYDQVPYIGRKGIPTQNIMAICNFDMQFRFACAGWESSAHDSRVFLLAQRDPQSNFPKPSNDFDENANCSREEINEEMEVNTYEEDSLGRREMEILRNSIA</sequence>
<evidence type="ECO:0000313" key="2">
    <source>
        <dbReference type="EMBL" id="KAK2648947.1"/>
    </source>
</evidence>
<dbReference type="InterPro" id="IPR045249">
    <property type="entry name" value="HARBI1-like"/>
</dbReference>
<proteinExistence type="predicted"/>
<evidence type="ECO:0000256" key="1">
    <source>
        <dbReference type="SAM" id="MobiDB-lite"/>
    </source>
</evidence>
<feature type="compositionally biased region" description="Basic and acidic residues" evidence="1">
    <location>
        <begin position="50"/>
        <end position="60"/>
    </location>
</feature>
<feature type="region of interest" description="Disordered" evidence="1">
    <location>
        <begin position="48"/>
        <end position="94"/>
    </location>
</feature>
<accession>A0AAD9X0A8</accession>
<dbReference type="PANTHER" id="PTHR22930:SF221">
    <property type="entry name" value="NUCLEASE HARBI1"/>
    <property type="match status" value="1"/>
</dbReference>
<gene>
    <name evidence="2" type="ORF">Ddye_016436</name>
</gene>
<dbReference type="Proteomes" id="UP001280121">
    <property type="component" value="Unassembled WGS sequence"/>
</dbReference>
<dbReference type="EMBL" id="JANJYI010000005">
    <property type="protein sequence ID" value="KAK2648947.1"/>
    <property type="molecule type" value="Genomic_DNA"/>
</dbReference>
<organism evidence="2 3">
    <name type="scientific">Dipteronia dyeriana</name>
    <dbReference type="NCBI Taxonomy" id="168575"/>
    <lineage>
        <taxon>Eukaryota</taxon>
        <taxon>Viridiplantae</taxon>
        <taxon>Streptophyta</taxon>
        <taxon>Embryophyta</taxon>
        <taxon>Tracheophyta</taxon>
        <taxon>Spermatophyta</taxon>
        <taxon>Magnoliopsida</taxon>
        <taxon>eudicotyledons</taxon>
        <taxon>Gunneridae</taxon>
        <taxon>Pentapetalae</taxon>
        <taxon>rosids</taxon>
        <taxon>malvids</taxon>
        <taxon>Sapindales</taxon>
        <taxon>Sapindaceae</taxon>
        <taxon>Hippocastanoideae</taxon>
        <taxon>Acereae</taxon>
        <taxon>Dipteronia</taxon>
    </lineage>
</organism>
<reference evidence="2" key="1">
    <citation type="journal article" date="2023" name="Plant J.">
        <title>Genome sequences and population genomics provide insights into the demographic history, inbreeding, and mutation load of two 'living fossil' tree species of Dipteronia.</title>
        <authorList>
            <person name="Feng Y."/>
            <person name="Comes H.P."/>
            <person name="Chen J."/>
            <person name="Zhu S."/>
            <person name="Lu R."/>
            <person name="Zhang X."/>
            <person name="Li P."/>
            <person name="Qiu J."/>
            <person name="Olsen K.M."/>
            <person name="Qiu Y."/>
        </authorList>
    </citation>
    <scope>NUCLEOTIDE SEQUENCE</scope>
    <source>
        <strain evidence="2">KIB01</strain>
    </source>
</reference>